<sequence>MSDADLVEEIAQRADKAGIGTEIRETKYVDDIIKTQYILMPAGAEPRRIPISSQDQAKEILSIEFERFTFLGDYDAIADLKRGEIEAALTTRDAFGGISMIERRLGFSSGVEGALEDDENQGLSLQAESSSGIKLEISAGSESLRVFSSRAGGRAPLSLKIFLNEPQSYSSALSALEVISNSLFFQIDLERDVTLSLRKSFRRRRGLRRKGFSSKEAAALQFPSFEYDTAPISLYWYAKSARGMPLLQFLAYYQVAEYYFPNFAKLEAIRGVRKILKHPNFRVDRESDLTKLVSTIAGSGRVGGSEREQIRATVSEVITLDDVLRYFEENADVAEIVSKKQKGITDKTINLGRKGHDHRPDVAELLYDIRCRIVHTKNDVDNIRSEMLLPFSKAEEELWAYVDLMQFVAQNALIRSSSVMRSF</sequence>
<keyword evidence="2" id="KW-1185">Reference proteome</keyword>
<comment type="caution">
    <text evidence="1">The sequence shown here is derived from an EMBL/GenBank/DDBJ whole genome shotgun (WGS) entry which is preliminary data.</text>
</comment>
<proteinExistence type="predicted"/>
<organism evidence="1 2">
    <name type="scientific">Rhodovulum marinum</name>
    <dbReference type="NCBI Taxonomy" id="320662"/>
    <lineage>
        <taxon>Bacteria</taxon>
        <taxon>Pseudomonadati</taxon>
        <taxon>Pseudomonadota</taxon>
        <taxon>Alphaproteobacteria</taxon>
        <taxon>Rhodobacterales</taxon>
        <taxon>Paracoccaceae</taxon>
        <taxon>Rhodovulum</taxon>
    </lineage>
</organism>
<name>A0A4R2PS75_9RHOB</name>
<gene>
    <name evidence="1" type="ORF">EV662_1176</name>
</gene>
<dbReference type="AlphaFoldDB" id="A0A4R2PS75"/>
<dbReference type="EMBL" id="SLXP01000017">
    <property type="protein sequence ID" value="TCP38772.1"/>
    <property type="molecule type" value="Genomic_DNA"/>
</dbReference>
<evidence type="ECO:0000313" key="1">
    <source>
        <dbReference type="EMBL" id="TCP38772.1"/>
    </source>
</evidence>
<evidence type="ECO:0000313" key="2">
    <source>
        <dbReference type="Proteomes" id="UP000294835"/>
    </source>
</evidence>
<reference evidence="1 2" key="1">
    <citation type="submission" date="2019-03" db="EMBL/GenBank/DDBJ databases">
        <title>Genomic Encyclopedia of Type Strains, Phase IV (KMG-IV): sequencing the most valuable type-strain genomes for metagenomic binning, comparative biology and taxonomic classification.</title>
        <authorList>
            <person name="Goeker M."/>
        </authorList>
    </citation>
    <scope>NUCLEOTIDE SEQUENCE [LARGE SCALE GENOMIC DNA]</scope>
    <source>
        <strain evidence="1 2">DSM 18063</strain>
    </source>
</reference>
<accession>A0A4R2PS75</accession>
<protein>
    <submittedName>
        <fullName evidence="1">Uncharacterized protein</fullName>
    </submittedName>
</protein>
<dbReference type="Proteomes" id="UP000294835">
    <property type="component" value="Unassembled WGS sequence"/>
</dbReference>